<evidence type="ECO:0000256" key="1">
    <source>
        <dbReference type="ARBA" id="ARBA00004236"/>
    </source>
</evidence>
<keyword evidence="4" id="KW-1003">Cell membrane</keyword>
<proteinExistence type="inferred from homology"/>
<keyword evidence="7" id="KW-0328">Glycosyltransferase</keyword>
<dbReference type="GO" id="GO:0009252">
    <property type="term" value="P:peptidoglycan biosynthetic process"/>
    <property type="evidence" value="ECO:0007669"/>
    <property type="project" value="UniProtKB-KW"/>
</dbReference>
<organism evidence="20 21">
    <name type="scientific">Candidatus Gottesmanbacteria bacterium RIFCSPLOWO2_01_FULL_39_12b</name>
    <dbReference type="NCBI Taxonomy" id="1798388"/>
    <lineage>
        <taxon>Bacteria</taxon>
        <taxon>Candidatus Gottesmaniibacteriota</taxon>
    </lineage>
</organism>
<dbReference type="GO" id="GO:0008360">
    <property type="term" value="P:regulation of cell shape"/>
    <property type="evidence" value="ECO:0007669"/>
    <property type="project" value="UniProtKB-KW"/>
</dbReference>
<keyword evidence="14" id="KW-0961">Cell wall biogenesis/degradation</keyword>
<feature type="domain" description="Glycosyl transferase family 51" evidence="19">
    <location>
        <begin position="166"/>
        <end position="341"/>
    </location>
</feature>
<feature type="transmembrane region" description="Helical" evidence="17">
    <location>
        <begin position="113"/>
        <end position="135"/>
    </location>
</feature>
<comment type="similarity">
    <text evidence="3">In the N-terminal section; belongs to the glycosyltransferase 51 family.</text>
</comment>
<dbReference type="PANTHER" id="PTHR32282">
    <property type="entry name" value="BINDING PROTEIN TRANSPEPTIDASE, PUTATIVE-RELATED"/>
    <property type="match status" value="1"/>
</dbReference>
<dbReference type="AlphaFoldDB" id="A0A1F6AP15"/>
<evidence type="ECO:0000256" key="16">
    <source>
        <dbReference type="ARBA" id="ARBA00049902"/>
    </source>
</evidence>
<evidence type="ECO:0000256" key="8">
    <source>
        <dbReference type="ARBA" id="ARBA00022679"/>
    </source>
</evidence>
<dbReference type="GO" id="GO:0009002">
    <property type="term" value="F:serine-type D-Ala-D-Ala carboxypeptidase activity"/>
    <property type="evidence" value="ECO:0007669"/>
    <property type="project" value="UniProtKB-EC"/>
</dbReference>
<dbReference type="GO" id="GO:0008955">
    <property type="term" value="F:peptidoglycan glycosyltransferase activity"/>
    <property type="evidence" value="ECO:0007669"/>
    <property type="project" value="UniProtKB-EC"/>
</dbReference>
<evidence type="ECO:0000256" key="7">
    <source>
        <dbReference type="ARBA" id="ARBA00022676"/>
    </source>
</evidence>
<evidence type="ECO:0000256" key="9">
    <source>
        <dbReference type="ARBA" id="ARBA00022801"/>
    </source>
</evidence>
<dbReference type="GO" id="GO:0006508">
    <property type="term" value="P:proteolysis"/>
    <property type="evidence" value="ECO:0007669"/>
    <property type="project" value="UniProtKB-KW"/>
</dbReference>
<gene>
    <name evidence="20" type="ORF">A2960_06025</name>
</gene>
<dbReference type="Gene3D" id="3.40.710.10">
    <property type="entry name" value="DD-peptidase/beta-lactamase superfamily"/>
    <property type="match status" value="1"/>
</dbReference>
<keyword evidence="6" id="KW-0645">Protease</keyword>
<dbReference type="InterPro" id="IPR012338">
    <property type="entry name" value="Beta-lactam/transpept-like"/>
</dbReference>
<dbReference type="GO" id="GO:0005886">
    <property type="term" value="C:plasma membrane"/>
    <property type="evidence" value="ECO:0007669"/>
    <property type="project" value="UniProtKB-SubCell"/>
</dbReference>
<feature type="domain" description="Penicillin-binding protein transpeptidase" evidence="18">
    <location>
        <begin position="429"/>
        <end position="711"/>
    </location>
</feature>
<keyword evidence="10" id="KW-0133">Cell shape</keyword>
<sequence length="763" mass="84094">MKGKHNLKKQNKFSTRLLIPFLITPIIILKKIGDLVLFFGKTTLDLELVTYRQIISTFKLLLAFPKKQKVKVSKKSQVIFRRGNRISEWIKKQKSKIKSLVPKKIKLPYTIRILLIKIKFFLLGVVVISLLVLIYQIHNFVISLPNPLILNSREIATTTKIYDRNGKLLYEIYADKNRTPISLSSTPEIVKQATIAIEDKEFYNHQGYSLRGIIRAVYHNLTSDSIEGGSTITQQLVRSAFLSPEKTFARKLKEIFLSIWAEQVFTKDQILEMYLNQVPYGGTAWGIEAAAQTYFGKNATSLTLSESALLAGLPAAPSRFSPFGAHPDLAKARQAEVLKRMTEQGFVTNQDADFARSRPLNFKNPTTAIFAPHFVMYVKELLETEYGPGLVEHGGLRVTTTLDLSLQEMAQKVVRNQISGLKALNVGNGSALITNPQNGQILAMVGSKDYFDQENDGNVNITTSLQQPGSSIKVVNYAAALEKGFTAASILDDSPIVYKVAGLPSYAPVNYDGRFHGRVTLRTALASSYNVPAVKVLASIGVNQMIEKGRLMGITTWNDTNRFGLSLTLGGGEVTMLDMSKVYGVIAAGGIKRELNPFLKITDYKGDTLPLPDNKNPVQAVSSGVSFILSSILSDNPARTPAFGSNSSLVIPGKTVAVKTGTSDNKRDNWTIGYTPQFVVTVWVGNNDNSPMNPQLTSGITGAAPIWHEVMTNLLQNKPDQPFLQTEDVNSIPCYGKREYFIKGSEPKGGCPTLIPLSPTPTP</sequence>
<dbReference type="InterPro" id="IPR050396">
    <property type="entry name" value="Glycosyltr_51/Transpeptidase"/>
</dbReference>
<keyword evidence="9" id="KW-0378">Hydrolase</keyword>
<comment type="catalytic activity">
    <reaction evidence="16">
        <text>[GlcNAc-(1-&gt;4)-Mur2Ac(oyl-L-Ala-gamma-D-Glu-L-Lys-D-Ala-D-Ala)](n)-di-trans,octa-cis-undecaprenyl diphosphate + beta-D-GlcNAc-(1-&gt;4)-Mur2Ac(oyl-L-Ala-gamma-D-Glu-L-Lys-D-Ala-D-Ala)-di-trans,octa-cis-undecaprenyl diphosphate = [GlcNAc-(1-&gt;4)-Mur2Ac(oyl-L-Ala-gamma-D-Glu-L-Lys-D-Ala-D-Ala)](n+1)-di-trans,octa-cis-undecaprenyl diphosphate + di-trans,octa-cis-undecaprenyl diphosphate + H(+)</text>
        <dbReference type="Rhea" id="RHEA:23708"/>
        <dbReference type="Rhea" id="RHEA-COMP:9602"/>
        <dbReference type="Rhea" id="RHEA-COMP:9603"/>
        <dbReference type="ChEBI" id="CHEBI:15378"/>
        <dbReference type="ChEBI" id="CHEBI:58405"/>
        <dbReference type="ChEBI" id="CHEBI:60033"/>
        <dbReference type="ChEBI" id="CHEBI:78435"/>
        <dbReference type="EC" id="2.4.99.28"/>
    </reaction>
</comment>
<evidence type="ECO:0000256" key="6">
    <source>
        <dbReference type="ARBA" id="ARBA00022670"/>
    </source>
</evidence>
<evidence type="ECO:0000259" key="18">
    <source>
        <dbReference type="Pfam" id="PF00905"/>
    </source>
</evidence>
<dbReference type="GO" id="GO:0030288">
    <property type="term" value="C:outer membrane-bounded periplasmic space"/>
    <property type="evidence" value="ECO:0007669"/>
    <property type="project" value="TreeGrafter"/>
</dbReference>
<reference evidence="20 21" key="1">
    <citation type="journal article" date="2016" name="Nat. Commun.">
        <title>Thousands of microbial genomes shed light on interconnected biogeochemical processes in an aquifer system.</title>
        <authorList>
            <person name="Anantharaman K."/>
            <person name="Brown C.T."/>
            <person name="Hug L.A."/>
            <person name="Sharon I."/>
            <person name="Castelle C.J."/>
            <person name="Probst A.J."/>
            <person name="Thomas B.C."/>
            <person name="Singh A."/>
            <person name="Wilkins M.J."/>
            <person name="Karaoz U."/>
            <person name="Brodie E.L."/>
            <person name="Williams K.H."/>
            <person name="Hubbard S.S."/>
            <person name="Banfield J.F."/>
        </authorList>
    </citation>
    <scope>NUCLEOTIDE SEQUENCE [LARGE SCALE GENOMIC DNA]</scope>
</reference>
<dbReference type="GO" id="GO:0071555">
    <property type="term" value="P:cell wall organization"/>
    <property type="evidence" value="ECO:0007669"/>
    <property type="project" value="UniProtKB-KW"/>
</dbReference>
<keyword evidence="8" id="KW-0808">Transferase</keyword>
<comment type="catalytic activity">
    <reaction evidence="15">
        <text>Preferential cleavage: (Ac)2-L-Lys-D-Ala-|-D-Ala. Also transpeptidation of peptidyl-alanyl moieties that are N-acyl substituents of D-alanine.</text>
        <dbReference type="EC" id="3.4.16.4"/>
    </reaction>
</comment>
<evidence type="ECO:0000256" key="3">
    <source>
        <dbReference type="ARBA" id="ARBA00007739"/>
    </source>
</evidence>
<evidence type="ECO:0000256" key="13">
    <source>
        <dbReference type="ARBA" id="ARBA00023268"/>
    </source>
</evidence>
<keyword evidence="5" id="KW-0121">Carboxypeptidase</keyword>
<dbReference type="SUPFAM" id="SSF53955">
    <property type="entry name" value="Lysozyme-like"/>
    <property type="match status" value="1"/>
</dbReference>
<accession>A0A1F6AP15</accession>
<dbReference type="InterPro" id="IPR023346">
    <property type="entry name" value="Lysozyme-like_dom_sf"/>
</dbReference>
<dbReference type="FunFam" id="1.10.3810.10:FF:000001">
    <property type="entry name" value="Penicillin-binding protein 1A"/>
    <property type="match status" value="1"/>
</dbReference>
<comment type="similarity">
    <text evidence="2">In the C-terminal section; belongs to the transpeptidase family.</text>
</comment>
<comment type="caution">
    <text evidence="20">The sequence shown here is derived from an EMBL/GenBank/DDBJ whole genome shotgun (WGS) entry which is preliminary data.</text>
</comment>
<evidence type="ECO:0000313" key="21">
    <source>
        <dbReference type="Proteomes" id="UP000176609"/>
    </source>
</evidence>
<keyword evidence="12 17" id="KW-0472">Membrane</keyword>
<dbReference type="NCBIfam" id="TIGR02074">
    <property type="entry name" value="PBP_1a_fam"/>
    <property type="match status" value="1"/>
</dbReference>
<dbReference type="Pfam" id="PF00912">
    <property type="entry name" value="Transgly"/>
    <property type="match status" value="1"/>
</dbReference>
<keyword evidence="17" id="KW-0812">Transmembrane</keyword>
<dbReference type="Proteomes" id="UP000176609">
    <property type="component" value="Unassembled WGS sequence"/>
</dbReference>
<keyword evidence="17" id="KW-1133">Transmembrane helix</keyword>
<evidence type="ECO:0000256" key="2">
    <source>
        <dbReference type="ARBA" id="ARBA00007090"/>
    </source>
</evidence>
<evidence type="ECO:0000256" key="11">
    <source>
        <dbReference type="ARBA" id="ARBA00022984"/>
    </source>
</evidence>
<comment type="subcellular location">
    <subcellularLocation>
        <location evidence="1">Cell membrane</location>
    </subcellularLocation>
</comment>
<dbReference type="Pfam" id="PF00905">
    <property type="entry name" value="Transpeptidase"/>
    <property type="match status" value="1"/>
</dbReference>
<dbReference type="EMBL" id="MFJR01000009">
    <property type="protein sequence ID" value="OGG26408.1"/>
    <property type="molecule type" value="Genomic_DNA"/>
</dbReference>
<evidence type="ECO:0000259" key="19">
    <source>
        <dbReference type="Pfam" id="PF00912"/>
    </source>
</evidence>
<evidence type="ECO:0000256" key="10">
    <source>
        <dbReference type="ARBA" id="ARBA00022960"/>
    </source>
</evidence>
<evidence type="ECO:0000256" key="17">
    <source>
        <dbReference type="SAM" id="Phobius"/>
    </source>
</evidence>
<evidence type="ECO:0000256" key="5">
    <source>
        <dbReference type="ARBA" id="ARBA00022645"/>
    </source>
</evidence>
<dbReference type="Gene3D" id="1.10.3810.10">
    <property type="entry name" value="Biosynthetic peptidoglycan transglycosylase-like"/>
    <property type="match status" value="1"/>
</dbReference>
<dbReference type="InterPro" id="IPR001264">
    <property type="entry name" value="Glyco_trans_51"/>
</dbReference>
<evidence type="ECO:0000256" key="12">
    <source>
        <dbReference type="ARBA" id="ARBA00023136"/>
    </source>
</evidence>
<dbReference type="InterPro" id="IPR001460">
    <property type="entry name" value="PCN-bd_Tpept"/>
</dbReference>
<keyword evidence="13" id="KW-0511">Multifunctional enzyme</keyword>
<dbReference type="SUPFAM" id="SSF56601">
    <property type="entry name" value="beta-lactamase/transpeptidase-like"/>
    <property type="match status" value="1"/>
</dbReference>
<keyword evidence="11" id="KW-0573">Peptidoglycan synthesis</keyword>
<dbReference type="GO" id="GO:0008658">
    <property type="term" value="F:penicillin binding"/>
    <property type="evidence" value="ECO:0007669"/>
    <property type="project" value="InterPro"/>
</dbReference>
<dbReference type="PANTHER" id="PTHR32282:SF11">
    <property type="entry name" value="PENICILLIN-BINDING PROTEIN 1B"/>
    <property type="match status" value="1"/>
</dbReference>
<protein>
    <submittedName>
        <fullName evidence="20">Uncharacterized protein</fullName>
    </submittedName>
</protein>
<name>A0A1F6AP15_9BACT</name>
<evidence type="ECO:0000256" key="14">
    <source>
        <dbReference type="ARBA" id="ARBA00023316"/>
    </source>
</evidence>
<evidence type="ECO:0000256" key="4">
    <source>
        <dbReference type="ARBA" id="ARBA00022475"/>
    </source>
</evidence>
<evidence type="ECO:0000313" key="20">
    <source>
        <dbReference type="EMBL" id="OGG26408.1"/>
    </source>
</evidence>
<evidence type="ECO:0000256" key="15">
    <source>
        <dbReference type="ARBA" id="ARBA00034000"/>
    </source>
</evidence>
<dbReference type="InterPro" id="IPR036950">
    <property type="entry name" value="PBP_transglycosylase"/>
</dbReference>